<evidence type="ECO:0000256" key="1">
    <source>
        <dbReference type="ARBA" id="ARBA00022630"/>
    </source>
</evidence>
<keyword evidence="3" id="KW-0560">Oxidoreductase</keyword>
<evidence type="ECO:0000313" key="6">
    <source>
        <dbReference type="Proteomes" id="UP000285523"/>
    </source>
</evidence>
<dbReference type="PANTHER" id="PTHR42659">
    <property type="entry name" value="XANTHINE DEHYDROGENASE SUBUNIT C-RELATED"/>
    <property type="match status" value="1"/>
</dbReference>
<proteinExistence type="predicted"/>
<dbReference type="Pfam" id="PF03450">
    <property type="entry name" value="CO_deh_flav_C"/>
    <property type="match status" value="1"/>
</dbReference>
<dbReference type="InterPro" id="IPR016166">
    <property type="entry name" value="FAD-bd_PCMH"/>
</dbReference>
<organism evidence="5 6">
    <name type="scientific">Rhodopseudomonas palustris</name>
    <dbReference type="NCBI Taxonomy" id="1076"/>
    <lineage>
        <taxon>Bacteria</taxon>
        <taxon>Pseudomonadati</taxon>
        <taxon>Pseudomonadota</taxon>
        <taxon>Alphaproteobacteria</taxon>
        <taxon>Hyphomicrobiales</taxon>
        <taxon>Nitrobacteraceae</taxon>
        <taxon>Rhodopseudomonas</taxon>
    </lineage>
</organism>
<dbReference type="InterPro" id="IPR002346">
    <property type="entry name" value="Mopterin_DH_FAD-bd"/>
</dbReference>
<dbReference type="OrthoDB" id="9793944at2"/>
<dbReference type="SUPFAM" id="SSF55447">
    <property type="entry name" value="CO dehydrogenase flavoprotein C-terminal domain-like"/>
    <property type="match status" value="1"/>
</dbReference>
<dbReference type="Gene3D" id="3.30.43.10">
    <property type="entry name" value="Uridine Diphospho-n-acetylenolpyruvylglucosamine Reductase, domain 2"/>
    <property type="match status" value="1"/>
</dbReference>
<dbReference type="PANTHER" id="PTHR42659:SF2">
    <property type="entry name" value="XANTHINE DEHYDROGENASE SUBUNIT C-RELATED"/>
    <property type="match status" value="1"/>
</dbReference>
<dbReference type="InterPro" id="IPR016167">
    <property type="entry name" value="FAD-bd_PCMH_sub1"/>
</dbReference>
<evidence type="ECO:0000256" key="3">
    <source>
        <dbReference type="ARBA" id="ARBA00023002"/>
    </source>
</evidence>
<name>A0A418VJR5_RHOPL</name>
<evidence type="ECO:0000256" key="2">
    <source>
        <dbReference type="ARBA" id="ARBA00022827"/>
    </source>
</evidence>
<dbReference type="InterPro" id="IPR036683">
    <property type="entry name" value="CO_DH_flav_C_dom_sf"/>
</dbReference>
<feature type="domain" description="FAD-binding PCMH-type" evidence="4">
    <location>
        <begin position="1"/>
        <end position="175"/>
    </location>
</feature>
<dbReference type="SUPFAM" id="SSF56176">
    <property type="entry name" value="FAD-binding/transporter-associated domain-like"/>
    <property type="match status" value="1"/>
</dbReference>
<dbReference type="InterPro" id="IPR016169">
    <property type="entry name" value="FAD-bd_PCMH_sub2"/>
</dbReference>
<dbReference type="Pfam" id="PF00941">
    <property type="entry name" value="FAD_binding_5"/>
    <property type="match status" value="1"/>
</dbReference>
<evidence type="ECO:0000259" key="4">
    <source>
        <dbReference type="PROSITE" id="PS51387"/>
    </source>
</evidence>
<dbReference type="Gene3D" id="3.30.390.50">
    <property type="entry name" value="CO dehydrogenase flavoprotein, C-terminal domain"/>
    <property type="match status" value="1"/>
</dbReference>
<reference evidence="5 6" key="1">
    <citation type="submission" date="2018-09" db="EMBL/GenBank/DDBJ databases">
        <title>Draft genome sequence of Rhodopseudomonas palustris 2.1.18.</title>
        <authorList>
            <person name="Robertson S.L."/>
            <person name="Meyer T.E."/>
            <person name="Kyndt J.A."/>
        </authorList>
    </citation>
    <scope>NUCLEOTIDE SEQUENCE [LARGE SCALE GENOMIC DNA]</scope>
    <source>
        <strain evidence="5 6">2.1.18</strain>
    </source>
</reference>
<accession>A0A418VJR5</accession>
<dbReference type="Proteomes" id="UP000285523">
    <property type="component" value="Unassembled WGS sequence"/>
</dbReference>
<protein>
    <submittedName>
        <fullName evidence="5">Xanthine dehydrogenase family protein subunit M</fullName>
    </submittedName>
</protein>
<gene>
    <name evidence="5" type="ORF">D4Q52_07135</name>
</gene>
<dbReference type="InterPro" id="IPR036318">
    <property type="entry name" value="FAD-bd_PCMH-like_sf"/>
</dbReference>
<keyword evidence="2" id="KW-0274">FAD</keyword>
<dbReference type="RefSeq" id="WP_119855844.1">
    <property type="nucleotide sequence ID" value="NZ_QYYD01000005.1"/>
</dbReference>
<evidence type="ECO:0000313" key="5">
    <source>
        <dbReference type="EMBL" id="RJF76375.1"/>
    </source>
</evidence>
<dbReference type="InterPro" id="IPR005107">
    <property type="entry name" value="CO_DH_flav_C"/>
</dbReference>
<dbReference type="GO" id="GO:0016491">
    <property type="term" value="F:oxidoreductase activity"/>
    <property type="evidence" value="ECO:0007669"/>
    <property type="project" value="UniProtKB-KW"/>
</dbReference>
<dbReference type="AlphaFoldDB" id="A0A418VJR5"/>
<dbReference type="InterPro" id="IPR051312">
    <property type="entry name" value="Diverse_Substr_Oxidored"/>
</dbReference>
<sequence length="287" mass="30047">MKLPAFDYARPASLSEAIALLQGDDAKLLAGGQSLLPMMAFRLAAPRLLVDIGRVPGLDQITVEDGIVTLGAGVRWQQIETSALLAAAHPLLVEAISHVAHLQIRSRGTIGGSLAHADPAAELPAVALACDARIVAVGPAGEREIAIGDFLTGPLETALCAAEIVTAIKMPTLAGRRYGFAEFARRPGDFALAGVCLHYAVDEAGQITGSRVVAFAAVEMPQRLVAVEGRLDGRRADDLNSSELRTALAGEVDCVDDLNADRAYRTALLGVMLEDALAQARDRKGAA</sequence>
<comment type="caution">
    <text evidence="5">The sequence shown here is derived from an EMBL/GenBank/DDBJ whole genome shotgun (WGS) entry which is preliminary data.</text>
</comment>
<dbReference type="Gene3D" id="3.30.465.10">
    <property type="match status" value="1"/>
</dbReference>
<dbReference type="PROSITE" id="PS51387">
    <property type="entry name" value="FAD_PCMH"/>
    <property type="match status" value="1"/>
</dbReference>
<dbReference type="EMBL" id="QYYD01000005">
    <property type="protein sequence ID" value="RJF76375.1"/>
    <property type="molecule type" value="Genomic_DNA"/>
</dbReference>
<keyword evidence="1" id="KW-0285">Flavoprotein</keyword>
<dbReference type="GO" id="GO:0071949">
    <property type="term" value="F:FAD binding"/>
    <property type="evidence" value="ECO:0007669"/>
    <property type="project" value="InterPro"/>
</dbReference>
<dbReference type="SMART" id="SM01092">
    <property type="entry name" value="CO_deh_flav_C"/>
    <property type="match status" value="1"/>
</dbReference>